<evidence type="ECO:0000313" key="2">
    <source>
        <dbReference type="Proteomes" id="UP000548632"/>
    </source>
</evidence>
<gene>
    <name evidence="1" type="ORF">HUK38_04570</name>
</gene>
<accession>A0A839H9C7</accession>
<dbReference type="RefSeq" id="WP_182582919.1">
    <property type="nucleotide sequence ID" value="NZ_JABVCQ010000007.1"/>
</dbReference>
<comment type="caution">
    <text evidence="1">The sequence shown here is derived from an EMBL/GenBank/DDBJ whole genome shotgun (WGS) entry which is preliminary data.</text>
</comment>
<reference evidence="1 2" key="1">
    <citation type="journal article" date="2020" name="Arch. Microbiol.">
        <title>The genome sequence of the giant phototrophic gammaproteobacterium Thiospirillum jenense gives insight into its physiological properties and phylogenetic relationships.</title>
        <authorList>
            <person name="Imhoff J.F."/>
            <person name="Meyer T.E."/>
            <person name="Kyndt J.A."/>
        </authorList>
    </citation>
    <scope>NUCLEOTIDE SEQUENCE [LARGE SCALE GENOMIC DNA]</scope>
    <source>
        <strain evidence="1 2">DSM 216</strain>
    </source>
</reference>
<dbReference type="EMBL" id="JABVCQ010000007">
    <property type="protein sequence ID" value="MBB1125504.1"/>
    <property type="molecule type" value="Genomic_DNA"/>
</dbReference>
<proteinExistence type="predicted"/>
<sequence>MNNTYYWQYMSAIYALDALLKAHKERSDNVLYQSICDALDSLSEAARHLGGANNISNFKWERTA</sequence>
<protein>
    <submittedName>
        <fullName evidence="1">Uncharacterized protein</fullName>
    </submittedName>
</protein>
<dbReference type="AlphaFoldDB" id="A0A839H9C7"/>
<evidence type="ECO:0000313" key="1">
    <source>
        <dbReference type="EMBL" id="MBB1125504.1"/>
    </source>
</evidence>
<name>A0A839H9C7_9GAMM</name>
<keyword evidence="2" id="KW-1185">Reference proteome</keyword>
<organism evidence="1 2">
    <name type="scientific">Thiospirillum jenense</name>
    <dbReference type="NCBI Taxonomy" id="1653858"/>
    <lineage>
        <taxon>Bacteria</taxon>
        <taxon>Pseudomonadati</taxon>
        <taxon>Pseudomonadota</taxon>
        <taxon>Gammaproteobacteria</taxon>
        <taxon>Chromatiales</taxon>
        <taxon>Chromatiaceae</taxon>
        <taxon>Thiospirillum</taxon>
    </lineage>
</organism>
<dbReference type="Proteomes" id="UP000548632">
    <property type="component" value="Unassembled WGS sequence"/>
</dbReference>